<dbReference type="GO" id="GO:0071566">
    <property type="term" value="F:UFM1 activating enzyme activity"/>
    <property type="evidence" value="ECO:0007669"/>
    <property type="project" value="TreeGrafter"/>
</dbReference>
<dbReference type="InterPro" id="IPR045886">
    <property type="entry name" value="ThiF/MoeB/HesA"/>
</dbReference>
<evidence type="ECO:0000256" key="4">
    <source>
        <dbReference type="ARBA" id="ARBA00022741"/>
    </source>
</evidence>
<evidence type="ECO:0000313" key="10">
    <source>
        <dbReference type="EMBL" id="VEL07078.1"/>
    </source>
</evidence>
<evidence type="ECO:0000256" key="8">
    <source>
        <dbReference type="SAM" id="Phobius"/>
    </source>
</evidence>
<dbReference type="GO" id="GO:0005524">
    <property type="term" value="F:ATP binding"/>
    <property type="evidence" value="ECO:0007669"/>
    <property type="project" value="UniProtKB-KW"/>
</dbReference>
<dbReference type="PANTHER" id="PTHR10953">
    <property type="entry name" value="UBIQUITIN-ACTIVATING ENZYME E1"/>
    <property type="match status" value="1"/>
</dbReference>
<dbReference type="Pfam" id="PF00899">
    <property type="entry name" value="ThiF"/>
    <property type="match status" value="1"/>
</dbReference>
<keyword evidence="4" id="KW-0547">Nucleotide-binding</keyword>
<keyword evidence="8" id="KW-0812">Transmembrane</keyword>
<dbReference type="EMBL" id="CAAALY010000973">
    <property type="protein sequence ID" value="VEL07078.1"/>
    <property type="molecule type" value="Genomic_DNA"/>
</dbReference>
<keyword evidence="7" id="KW-0067">ATP-binding</keyword>
<evidence type="ECO:0000256" key="6">
    <source>
        <dbReference type="ARBA" id="ARBA00022833"/>
    </source>
</evidence>
<dbReference type="OrthoDB" id="206053at2759"/>
<dbReference type="SUPFAM" id="SSF69572">
    <property type="entry name" value="Activating enzymes of the ubiquitin-like proteins"/>
    <property type="match status" value="1"/>
</dbReference>
<dbReference type="Proteomes" id="UP000784294">
    <property type="component" value="Unassembled WGS sequence"/>
</dbReference>
<keyword evidence="8" id="KW-0472">Membrane</keyword>
<dbReference type="AlphaFoldDB" id="A0A448WAL1"/>
<protein>
    <recommendedName>
        <fullName evidence="2">Ubiquitin-like modifier-activating enzyme 5</fullName>
    </recommendedName>
</protein>
<evidence type="ECO:0000256" key="2">
    <source>
        <dbReference type="ARBA" id="ARBA00016279"/>
    </source>
</evidence>
<organism evidence="10 11">
    <name type="scientific">Protopolystoma xenopodis</name>
    <dbReference type="NCBI Taxonomy" id="117903"/>
    <lineage>
        <taxon>Eukaryota</taxon>
        <taxon>Metazoa</taxon>
        <taxon>Spiralia</taxon>
        <taxon>Lophotrochozoa</taxon>
        <taxon>Platyhelminthes</taxon>
        <taxon>Monogenea</taxon>
        <taxon>Polyopisthocotylea</taxon>
        <taxon>Polystomatidea</taxon>
        <taxon>Polystomatidae</taxon>
        <taxon>Protopolystoma</taxon>
    </lineage>
</organism>
<dbReference type="GO" id="GO:0005829">
    <property type="term" value="C:cytosol"/>
    <property type="evidence" value="ECO:0007669"/>
    <property type="project" value="TreeGrafter"/>
</dbReference>
<keyword evidence="3" id="KW-0479">Metal-binding</keyword>
<proteinExistence type="inferred from homology"/>
<dbReference type="InterPro" id="IPR000594">
    <property type="entry name" value="ThiF_NAD_FAD-bd"/>
</dbReference>
<feature type="domain" description="THIF-type NAD/FAD binding fold" evidence="9">
    <location>
        <begin position="35"/>
        <end position="238"/>
    </location>
</feature>
<dbReference type="InterPro" id="IPR035985">
    <property type="entry name" value="Ubiquitin-activating_enz"/>
</dbReference>
<sequence>MLKAATFFYTHLAYFRSHLFSYLLFLLSIHSTIGRIRNKTLVVIGIGGVGSVASEMLARCGVGRLILFDYDKVELANMNRLFYQPHQSGLSKVDAASATLLSINPDIQVEAHNLDITLVENYDILIDRFTSGARTGGGPVDLVLSCVDNFEARMTINKICNELGQVWFESGVSENALSCHIQLMWPGRTPCFECAPPFLIASGIDERSLKREGVCAASLPTTMAIVAGLLVQNALKWL</sequence>
<comment type="similarity">
    <text evidence="1">Belongs to the ubiquitin-activating E1 family. UBA5 subfamily.</text>
</comment>
<gene>
    <name evidence="10" type="ORF">PXEA_LOCUS518</name>
</gene>
<evidence type="ECO:0000256" key="7">
    <source>
        <dbReference type="ARBA" id="ARBA00022840"/>
    </source>
</evidence>
<dbReference type="Gene3D" id="3.40.50.720">
    <property type="entry name" value="NAD(P)-binding Rossmann-like Domain"/>
    <property type="match status" value="1"/>
</dbReference>
<dbReference type="CDD" id="cd00757">
    <property type="entry name" value="ThiF_MoeB_HesA_family"/>
    <property type="match status" value="1"/>
</dbReference>
<evidence type="ECO:0000256" key="3">
    <source>
        <dbReference type="ARBA" id="ARBA00022723"/>
    </source>
</evidence>
<dbReference type="GO" id="GO:0071569">
    <property type="term" value="P:protein ufmylation"/>
    <property type="evidence" value="ECO:0007669"/>
    <property type="project" value="TreeGrafter"/>
</dbReference>
<reference evidence="10" key="1">
    <citation type="submission" date="2018-11" db="EMBL/GenBank/DDBJ databases">
        <authorList>
            <consortium name="Pathogen Informatics"/>
        </authorList>
    </citation>
    <scope>NUCLEOTIDE SEQUENCE</scope>
</reference>
<accession>A0A448WAL1</accession>
<dbReference type="GO" id="GO:0046872">
    <property type="term" value="F:metal ion binding"/>
    <property type="evidence" value="ECO:0007669"/>
    <property type="project" value="UniProtKB-KW"/>
</dbReference>
<dbReference type="PANTHER" id="PTHR10953:SF9">
    <property type="entry name" value="UBIQUITIN-LIKE MODIFIER-ACTIVATING ENZYME 5"/>
    <property type="match status" value="1"/>
</dbReference>
<evidence type="ECO:0000256" key="1">
    <source>
        <dbReference type="ARBA" id="ARBA00005339"/>
    </source>
</evidence>
<evidence type="ECO:0000259" key="9">
    <source>
        <dbReference type="Pfam" id="PF00899"/>
    </source>
</evidence>
<keyword evidence="8" id="KW-1133">Transmembrane helix</keyword>
<evidence type="ECO:0000313" key="11">
    <source>
        <dbReference type="Proteomes" id="UP000784294"/>
    </source>
</evidence>
<evidence type="ECO:0000256" key="5">
    <source>
        <dbReference type="ARBA" id="ARBA00022786"/>
    </source>
</evidence>
<comment type="caution">
    <text evidence="10">The sequence shown here is derived from an EMBL/GenBank/DDBJ whole genome shotgun (WGS) entry which is preliminary data.</text>
</comment>
<keyword evidence="11" id="KW-1185">Reference proteome</keyword>
<feature type="transmembrane region" description="Helical" evidence="8">
    <location>
        <begin position="12"/>
        <end position="29"/>
    </location>
</feature>
<keyword evidence="5" id="KW-0833">Ubl conjugation pathway</keyword>
<feature type="non-terminal residue" evidence="10">
    <location>
        <position position="1"/>
    </location>
</feature>
<name>A0A448WAL1_9PLAT</name>
<keyword evidence="6" id="KW-0862">Zinc</keyword>